<organism evidence="8">
    <name type="scientific">Aureoumbra lagunensis</name>
    <dbReference type="NCBI Taxonomy" id="44058"/>
    <lineage>
        <taxon>Eukaryota</taxon>
        <taxon>Sar</taxon>
        <taxon>Stramenopiles</taxon>
        <taxon>Ochrophyta</taxon>
        <taxon>Pelagophyceae</taxon>
        <taxon>Pelagomonadales</taxon>
        <taxon>Aureoumbra</taxon>
    </lineage>
</organism>
<feature type="transmembrane region" description="Helical" evidence="7">
    <location>
        <begin position="304"/>
        <end position="321"/>
    </location>
</feature>
<feature type="transmembrane region" description="Helical" evidence="7">
    <location>
        <begin position="270"/>
        <end position="289"/>
    </location>
</feature>
<dbReference type="AlphaFoldDB" id="A0A7S3NI46"/>
<feature type="transmembrane region" description="Helical" evidence="7">
    <location>
        <begin position="434"/>
        <end position="451"/>
    </location>
</feature>
<feature type="transmembrane region" description="Helical" evidence="7">
    <location>
        <begin position="381"/>
        <end position="398"/>
    </location>
</feature>
<comment type="subcellular location">
    <subcellularLocation>
        <location evidence="1">Membrane</location>
        <topology evidence="1">Multi-pass membrane protein</topology>
    </subcellularLocation>
</comment>
<reference evidence="8" key="1">
    <citation type="submission" date="2021-01" db="EMBL/GenBank/DDBJ databases">
        <authorList>
            <person name="Corre E."/>
            <person name="Pelletier E."/>
            <person name="Niang G."/>
            <person name="Scheremetjew M."/>
            <person name="Finn R."/>
            <person name="Kale V."/>
            <person name="Holt S."/>
            <person name="Cochrane G."/>
            <person name="Meng A."/>
            <person name="Brown T."/>
            <person name="Cohen L."/>
        </authorList>
    </citation>
    <scope>NUCLEOTIDE SEQUENCE</scope>
    <source>
        <strain evidence="8">CCMP1510</strain>
    </source>
</reference>
<dbReference type="Pfam" id="PF08449">
    <property type="entry name" value="UAA"/>
    <property type="match status" value="1"/>
</dbReference>
<keyword evidence="4 7" id="KW-1133">Transmembrane helix</keyword>
<evidence type="ECO:0000313" key="8">
    <source>
        <dbReference type="EMBL" id="CAE0361899.1"/>
    </source>
</evidence>
<keyword evidence="3 7" id="KW-0812">Transmembrane</keyword>
<sequence length="484" mass="54748">MTDHDGSVVVRESQVLRDAGAAAEIYVLAQNFLLYIALVIITALLQHYYFPDSIKRGQAARQRIRKEENDATVEEEEAGMSPVKVKKIPQEEREPMMTSCESTKEEELLSQPAKPSKVRRMSSITSVLAMDDNFDQNTESRQAVLTRLSVCIFGLLLSFLVWGVLQERMLTKPYGENNDYFTSSYGLVFLNRLGGFVISGAMLYGFQPPKSNAIAYLFAFPSVSNMLSSWCQYEALKYVSFPTQMLFKCFKLFPIMLMGTLLGTKSYPPYDYIVALCIGIGIVVFLISTEPLEFGQDSIGETETIGGTICGILLLFFFLVFDSFTGQYQARLFNEFPELSAYTMMFMVNTFSMIFSFITLLHTHELYDACTFVINHADMHIHLIVFSIASTIGQLFIFKTIKAFGPVIFAICMNTRIILSILLSSLLYSHTISGSGLLGLFLVFAAIAYRIKRKTEGKQLIKWAGMNDHRSIEVFHEWHEHCDM</sequence>
<feature type="transmembrane region" description="Helical" evidence="7">
    <location>
        <begin position="144"/>
        <end position="165"/>
    </location>
</feature>
<dbReference type="EMBL" id="HBIJ01003724">
    <property type="protein sequence ID" value="CAE0361899.1"/>
    <property type="molecule type" value="Transcribed_RNA"/>
</dbReference>
<dbReference type="PANTHER" id="PTHR10778:SF13">
    <property type="entry name" value="ADENOSINE 3'-PHOSPHO 5'-PHOSPHOSULFATE TRANSPORTER 1"/>
    <property type="match status" value="1"/>
</dbReference>
<dbReference type="InterPro" id="IPR013657">
    <property type="entry name" value="SCL35B1-4/HUT1"/>
</dbReference>
<dbReference type="GO" id="GO:0005789">
    <property type="term" value="C:endoplasmic reticulum membrane"/>
    <property type="evidence" value="ECO:0007669"/>
    <property type="project" value="TreeGrafter"/>
</dbReference>
<name>A0A7S3NI46_9STRA</name>
<dbReference type="GO" id="GO:0000139">
    <property type="term" value="C:Golgi membrane"/>
    <property type="evidence" value="ECO:0007669"/>
    <property type="project" value="TreeGrafter"/>
</dbReference>
<feature type="transmembrane region" description="Helical" evidence="7">
    <location>
        <begin position="407"/>
        <end position="428"/>
    </location>
</feature>
<evidence type="ECO:0000256" key="1">
    <source>
        <dbReference type="ARBA" id="ARBA00004141"/>
    </source>
</evidence>
<evidence type="ECO:0000256" key="7">
    <source>
        <dbReference type="SAM" id="Phobius"/>
    </source>
</evidence>
<feature type="transmembrane region" description="Helical" evidence="7">
    <location>
        <begin position="245"/>
        <end position="263"/>
    </location>
</feature>
<feature type="region of interest" description="Disordered" evidence="6">
    <location>
        <begin position="92"/>
        <end position="112"/>
    </location>
</feature>
<keyword evidence="2" id="KW-0813">Transport</keyword>
<evidence type="ECO:0000256" key="4">
    <source>
        <dbReference type="ARBA" id="ARBA00022989"/>
    </source>
</evidence>
<feature type="transmembrane region" description="Helical" evidence="7">
    <location>
        <begin position="213"/>
        <end position="233"/>
    </location>
</feature>
<accession>A0A7S3NI46</accession>
<evidence type="ECO:0000256" key="3">
    <source>
        <dbReference type="ARBA" id="ARBA00022692"/>
    </source>
</evidence>
<evidence type="ECO:0008006" key="9">
    <source>
        <dbReference type="Google" id="ProtNLM"/>
    </source>
</evidence>
<feature type="transmembrane region" description="Helical" evidence="7">
    <location>
        <begin position="185"/>
        <end position="206"/>
    </location>
</feature>
<proteinExistence type="predicted"/>
<feature type="transmembrane region" description="Helical" evidence="7">
    <location>
        <begin position="341"/>
        <end position="361"/>
    </location>
</feature>
<evidence type="ECO:0000256" key="2">
    <source>
        <dbReference type="ARBA" id="ARBA00022448"/>
    </source>
</evidence>
<evidence type="ECO:0000256" key="5">
    <source>
        <dbReference type="ARBA" id="ARBA00023136"/>
    </source>
</evidence>
<protein>
    <recommendedName>
        <fullName evidence="9">Adenosine 3'-phospho 5'-phosphosulfate transporter 1</fullName>
    </recommendedName>
</protein>
<keyword evidence="5 7" id="KW-0472">Membrane</keyword>
<dbReference type="GO" id="GO:0046964">
    <property type="term" value="F:3'-phosphoadenosine 5'-phosphosulfate transmembrane transporter activity"/>
    <property type="evidence" value="ECO:0007669"/>
    <property type="project" value="TreeGrafter"/>
</dbReference>
<evidence type="ECO:0000256" key="6">
    <source>
        <dbReference type="SAM" id="MobiDB-lite"/>
    </source>
</evidence>
<gene>
    <name evidence="8" type="ORF">ALAG00032_LOCUS2632</name>
</gene>
<feature type="transmembrane region" description="Helical" evidence="7">
    <location>
        <begin position="32"/>
        <end position="50"/>
    </location>
</feature>
<dbReference type="PANTHER" id="PTHR10778">
    <property type="entry name" value="SOLUTE CARRIER FAMILY 35 MEMBER B"/>
    <property type="match status" value="1"/>
</dbReference>